<comment type="similarity">
    <text evidence="1">Belongs to the AfsR/DnrI/RedD regulatory family.</text>
</comment>
<dbReference type="InterPro" id="IPR001867">
    <property type="entry name" value="OmpR/PhoB-type_DNA-bd"/>
</dbReference>
<dbReference type="SUPFAM" id="SSF46894">
    <property type="entry name" value="C-terminal effector domain of the bipartite response regulators"/>
    <property type="match status" value="1"/>
</dbReference>
<dbReference type="PROSITE" id="PS51755">
    <property type="entry name" value="OMPR_PHOB"/>
    <property type="match status" value="1"/>
</dbReference>
<evidence type="ECO:0000259" key="6">
    <source>
        <dbReference type="PROSITE" id="PS51755"/>
    </source>
</evidence>
<dbReference type="InterPro" id="IPR036388">
    <property type="entry name" value="WH-like_DNA-bd_sf"/>
</dbReference>
<organism evidence="7 8">
    <name type="scientific">Actinomadura yumaensis</name>
    <dbReference type="NCBI Taxonomy" id="111807"/>
    <lineage>
        <taxon>Bacteria</taxon>
        <taxon>Bacillati</taxon>
        <taxon>Actinomycetota</taxon>
        <taxon>Actinomycetes</taxon>
        <taxon>Streptosporangiales</taxon>
        <taxon>Thermomonosporaceae</taxon>
        <taxon>Actinomadura</taxon>
    </lineage>
</organism>
<comment type="caution">
    <text evidence="7">The sequence shown here is derived from an EMBL/GenBank/DDBJ whole genome shotgun (WGS) entry which is preliminary data.</text>
</comment>
<evidence type="ECO:0000313" key="8">
    <source>
        <dbReference type="Proteomes" id="UP001596380"/>
    </source>
</evidence>
<dbReference type="RefSeq" id="WP_160820511.1">
    <property type="nucleotide sequence ID" value="NZ_JBHSXE010000001.1"/>
</dbReference>
<dbReference type="SUPFAM" id="SSF52540">
    <property type="entry name" value="P-loop containing nucleoside triphosphate hydrolases"/>
    <property type="match status" value="1"/>
</dbReference>
<evidence type="ECO:0000256" key="2">
    <source>
        <dbReference type="ARBA" id="ARBA00023015"/>
    </source>
</evidence>
<feature type="domain" description="OmpR/PhoB-type" evidence="6">
    <location>
        <begin position="1"/>
        <end position="96"/>
    </location>
</feature>
<evidence type="ECO:0000256" key="5">
    <source>
        <dbReference type="PROSITE-ProRule" id="PRU01091"/>
    </source>
</evidence>
<protein>
    <submittedName>
        <fullName evidence="7">BTAD domain-containing putative transcriptional regulator</fullName>
    </submittedName>
</protein>
<dbReference type="InterPro" id="IPR051677">
    <property type="entry name" value="AfsR-DnrI-RedD_regulator"/>
</dbReference>
<dbReference type="SMART" id="SM01043">
    <property type="entry name" value="BTAD"/>
    <property type="match status" value="1"/>
</dbReference>
<proteinExistence type="inferred from homology"/>
<dbReference type="Pfam" id="PF03704">
    <property type="entry name" value="BTAD"/>
    <property type="match status" value="1"/>
</dbReference>
<dbReference type="SUPFAM" id="SSF48452">
    <property type="entry name" value="TPR-like"/>
    <property type="match status" value="1"/>
</dbReference>
<dbReference type="Gene3D" id="1.10.10.10">
    <property type="entry name" value="Winged helix-like DNA-binding domain superfamily/Winged helix DNA-binding domain"/>
    <property type="match status" value="1"/>
</dbReference>
<dbReference type="PANTHER" id="PTHR35807:SF1">
    <property type="entry name" value="TRANSCRIPTIONAL REGULATOR REDD"/>
    <property type="match status" value="1"/>
</dbReference>
<dbReference type="Gene3D" id="3.40.50.300">
    <property type="entry name" value="P-loop containing nucleotide triphosphate hydrolases"/>
    <property type="match status" value="1"/>
</dbReference>
<dbReference type="Pfam" id="PF00486">
    <property type="entry name" value="Trans_reg_C"/>
    <property type="match status" value="1"/>
</dbReference>
<accession>A0ABW2CG63</accession>
<evidence type="ECO:0000256" key="1">
    <source>
        <dbReference type="ARBA" id="ARBA00005820"/>
    </source>
</evidence>
<dbReference type="SMART" id="SM00862">
    <property type="entry name" value="Trans_reg_C"/>
    <property type="match status" value="1"/>
</dbReference>
<dbReference type="Proteomes" id="UP001596380">
    <property type="component" value="Unassembled WGS sequence"/>
</dbReference>
<reference evidence="8" key="1">
    <citation type="journal article" date="2019" name="Int. J. Syst. Evol. Microbiol.">
        <title>The Global Catalogue of Microorganisms (GCM) 10K type strain sequencing project: providing services to taxonomists for standard genome sequencing and annotation.</title>
        <authorList>
            <consortium name="The Broad Institute Genomics Platform"/>
            <consortium name="The Broad Institute Genome Sequencing Center for Infectious Disease"/>
            <person name="Wu L."/>
            <person name="Ma J."/>
        </authorList>
    </citation>
    <scope>NUCLEOTIDE SEQUENCE [LARGE SCALE GENOMIC DNA]</scope>
    <source>
        <strain evidence="8">JCM 3369</strain>
    </source>
</reference>
<keyword evidence="2" id="KW-0805">Transcription regulation</keyword>
<keyword evidence="8" id="KW-1185">Reference proteome</keyword>
<evidence type="ECO:0000313" key="7">
    <source>
        <dbReference type="EMBL" id="MFC6879990.1"/>
    </source>
</evidence>
<sequence length="680" mass="72409">MGRMEEPFVRILGPVEVRAAGGWASVGAGKPRALLALLALRPRRVLSRARITAELWGDAPPRLAANQVHGYVVRLRRLLGGEDLLRTRPSGYELAIDPDDVDEGRFEALAAAGSAALAAGEPDRALGRLAAALDLWRGPALADVPATPLITGRAAALEERRIAVAEHWADALLALGRPGDAVAALRPLTEDHPLREPLWTRLITVLALSGRGAEAVAAFGRVRDALAEIELEPGPELAAVHRDLKAGRLGGGSPLPSPLVPPSRALHVLPAAAPVPQATYQLPPDLTDYTGRTEVTRLLAGLLGGGRDRAAPVLMAVTGQPGVGKTALAVHVAHAVREDYPDGQLYVGLGGTTPRPRRPGDVLEEMVLALGGDPGRLPAGTEARASVFRAHVAGRRLLIVLDDAEGVAQLRPLLPGTGASATLVTSRDALPELPPAQRLTLAPWSTAEALALLGRVIGARRATAEPEAARAIVDRCARLPLAVRIAGARLAADESWRLHRMAERLAAPWQRLGVLRLGDLDVAASIAASHRRLTPDAARALGLLAALGPNDFTSWGVAAMLDVPSDDVVQELVQAHLMESAGRDPLGWLRFRLPDLVRVYARERVELGAAERDAAVRRMLLRSTEEIAGRDADRASLAAFFETQGPIFDRALRYATERDWRDVAEALARCRETSTGHAVW</sequence>
<dbReference type="EMBL" id="JBHSXS010000004">
    <property type="protein sequence ID" value="MFC6879990.1"/>
    <property type="molecule type" value="Genomic_DNA"/>
</dbReference>
<name>A0ABW2CG63_9ACTN</name>
<dbReference type="Gene3D" id="1.25.40.10">
    <property type="entry name" value="Tetratricopeptide repeat domain"/>
    <property type="match status" value="1"/>
</dbReference>
<keyword evidence="3 5" id="KW-0238">DNA-binding</keyword>
<keyword evidence="4" id="KW-0804">Transcription</keyword>
<evidence type="ECO:0000256" key="4">
    <source>
        <dbReference type="ARBA" id="ARBA00023163"/>
    </source>
</evidence>
<dbReference type="PRINTS" id="PR00364">
    <property type="entry name" value="DISEASERSIST"/>
</dbReference>
<dbReference type="InterPro" id="IPR016032">
    <property type="entry name" value="Sig_transdc_resp-reg_C-effctor"/>
</dbReference>
<dbReference type="InterPro" id="IPR027417">
    <property type="entry name" value="P-loop_NTPase"/>
</dbReference>
<dbReference type="PANTHER" id="PTHR35807">
    <property type="entry name" value="TRANSCRIPTIONAL REGULATOR REDD-RELATED"/>
    <property type="match status" value="1"/>
</dbReference>
<evidence type="ECO:0000256" key="3">
    <source>
        <dbReference type="ARBA" id="ARBA00023125"/>
    </source>
</evidence>
<dbReference type="InterPro" id="IPR011990">
    <property type="entry name" value="TPR-like_helical_dom_sf"/>
</dbReference>
<dbReference type="InterPro" id="IPR005158">
    <property type="entry name" value="BTAD"/>
</dbReference>
<dbReference type="CDD" id="cd15831">
    <property type="entry name" value="BTAD"/>
    <property type="match status" value="1"/>
</dbReference>
<gene>
    <name evidence="7" type="ORF">ACFQKB_09470</name>
</gene>
<feature type="DNA-binding region" description="OmpR/PhoB-type" evidence="5">
    <location>
        <begin position="1"/>
        <end position="96"/>
    </location>
</feature>